<feature type="domain" description="AAA+ ATPase" evidence="18">
    <location>
        <begin position="231"/>
        <end position="369"/>
    </location>
</feature>
<keyword evidence="6 15" id="KW-0479">Metal-binding</keyword>
<keyword evidence="13 15" id="KW-0472">Membrane</keyword>
<dbReference type="EMBL" id="BSCH01000016">
    <property type="protein sequence ID" value="GLG91059.1"/>
    <property type="molecule type" value="Genomic_DNA"/>
</dbReference>
<feature type="compositionally biased region" description="Acidic residues" evidence="17">
    <location>
        <begin position="675"/>
        <end position="689"/>
    </location>
</feature>
<dbReference type="SUPFAM" id="SSF52540">
    <property type="entry name" value="P-loop containing nucleoside triphosphate hydrolases"/>
    <property type="match status" value="1"/>
</dbReference>
<dbReference type="HAMAP" id="MF_01458">
    <property type="entry name" value="FtsH"/>
    <property type="match status" value="1"/>
</dbReference>
<feature type="binding site" evidence="15">
    <location>
        <begin position="239"/>
        <end position="246"/>
    </location>
    <ligand>
        <name>ATP</name>
        <dbReference type="ChEBI" id="CHEBI:30616"/>
    </ligand>
</feature>
<evidence type="ECO:0000313" key="20">
    <source>
        <dbReference type="EMBL" id="GLG91059.1"/>
    </source>
</evidence>
<feature type="binding site" evidence="15">
    <location>
        <position position="537"/>
    </location>
    <ligand>
        <name>Zn(2+)</name>
        <dbReference type="ChEBI" id="CHEBI:29105"/>
        <note>catalytic</note>
    </ligand>
</feature>
<evidence type="ECO:0000256" key="10">
    <source>
        <dbReference type="ARBA" id="ARBA00022840"/>
    </source>
</evidence>
<dbReference type="InterPro" id="IPR027417">
    <property type="entry name" value="P-loop_NTPase"/>
</dbReference>
<dbReference type="GO" id="GO:0004222">
    <property type="term" value="F:metalloendopeptidase activity"/>
    <property type="evidence" value="ECO:0007669"/>
    <property type="project" value="InterPro"/>
</dbReference>
<reference evidence="20" key="3">
    <citation type="submission" date="2022-11" db="EMBL/GenBank/DDBJ databases">
        <title>Draft genome sequence of Sellimonas catena strain 18CBH55.</title>
        <authorList>
            <person name="Atsushi H."/>
            <person name="Moriya O."/>
            <person name="Mitsuo S."/>
        </authorList>
    </citation>
    <scope>NUCLEOTIDE SEQUENCE</scope>
    <source>
        <strain evidence="20">18CBH55</strain>
    </source>
</reference>
<dbReference type="PROSITE" id="PS00674">
    <property type="entry name" value="AAA"/>
    <property type="match status" value="1"/>
</dbReference>
<dbReference type="FunFam" id="3.40.50.300:FF:000001">
    <property type="entry name" value="ATP-dependent zinc metalloprotease FtsH"/>
    <property type="match status" value="1"/>
</dbReference>
<dbReference type="EC" id="3.4.24.-" evidence="15"/>
<dbReference type="Proteomes" id="UP001145094">
    <property type="component" value="Unassembled WGS sequence"/>
</dbReference>
<feature type="region of interest" description="Disordered" evidence="17">
    <location>
        <begin position="652"/>
        <end position="689"/>
    </location>
</feature>
<dbReference type="InterPro" id="IPR037219">
    <property type="entry name" value="Peptidase_M41-like"/>
</dbReference>
<name>A0A9W6CEC5_9FIRM</name>
<dbReference type="InterPro" id="IPR041569">
    <property type="entry name" value="AAA_lid_3"/>
</dbReference>
<feature type="compositionally biased region" description="Low complexity" evidence="17">
    <location>
        <begin position="83"/>
        <end position="93"/>
    </location>
</feature>
<reference evidence="19" key="1">
    <citation type="submission" date="2022-11" db="EMBL/GenBank/DDBJ databases">
        <title>Draft genome sequence of Sellimonas catena strain 12EGH17.</title>
        <authorList>
            <person name="Hisatomi A."/>
            <person name="Ohkuma M."/>
            <person name="Sakamoto M."/>
        </authorList>
    </citation>
    <scope>NUCLEOTIDE SEQUENCE</scope>
    <source>
        <strain evidence="19">12EGH17</strain>
    </source>
</reference>
<feature type="active site" evidence="15">
    <location>
        <position position="461"/>
    </location>
</feature>
<feature type="region of interest" description="Disordered" evidence="17">
    <location>
        <begin position="74"/>
        <end position="94"/>
    </location>
</feature>
<dbReference type="Gene3D" id="3.40.50.300">
    <property type="entry name" value="P-loop containing nucleotide triphosphate hydrolases"/>
    <property type="match status" value="1"/>
</dbReference>
<keyword evidence="4 15" id="KW-0645">Protease</keyword>
<dbReference type="PANTHER" id="PTHR23076">
    <property type="entry name" value="METALLOPROTEASE M41 FTSH"/>
    <property type="match status" value="1"/>
</dbReference>
<evidence type="ECO:0000256" key="11">
    <source>
        <dbReference type="ARBA" id="ARBA00022989"/>
    </source>
</evidence>
<gene>
    <name evidence="20" type="primary">ftsH_2</name>
    <name evidence="15" type="synonym">ftsH</name>
    <name evidence="19" type="ORF">Selli1_22970</name>
    <name evidence="20" type="ORF">Selli2_24860</name>
</gene>
<evidence type="ECO:0000256" key="12">
    <source>
        <dbReference type="ARBA" id="ARBA00023049"/>
    </source>
</evidence>
<feature type="binding site" evidence="15">
    <location>
        <position position="460"/>
    </location>
    <ligand>
        <name>Zn(2+)</name>
        <dbReference type="ChEBI" id="CHEBI:29105"/>
        <note>catalytic</note>
    </ligand>
</feature>
<dbReference type="SMART" id="SM00382">
    <property type="entry name" value="AAA"/>
    <property type="match status" value="1"/>
</dbReference>
<organism evidence="20 21">
    <name type="scientific">Sellimonas catena</name>
    <dbReference type="NCBI Taxonomy" id="2994035"/>
    <lineage>
        <taxon>Bacteria</taxon>
        <taxon>Bacillati</taxon>
        <taxon>Bacillota</taxon>
        <taxon>Clostridia</taxon>
        <taxon>Lachnospirales</taxon>
        <taxon>Lachnospiraceae</taxon>
        <taxon>Sellimonas</taxon>
    </lineage>
</organism>
<comment type="function">
    <text evidence="15">Acts as a processive, ATP-dependent zinc metallopeptidase for both cytoplasmic and membrane proteins. Plays a role in the quality control of integral membrane proteins.</text>
</comment>
<feature type="transmembrane region" description="Helical" evidence="15">
    <location>
        <begin position="17"/>
        <end position="35"/>
    </location>
</feature>
<feature type="compositionally biased region" description="Basic and acidic residues" evidence="17">
    <location>
        <begin position="652"/>
        <end position="665"/>
    </location>
</feature>
<comment type="similarity">
    <text evidence="2 15">In the C-terminal section; belongs to the peptidase M41 family.</text>
</comment>
<keyword evidence="12 15" id="KW-0482">Metalloprotease</keyword>
<comment type="subcellular location">
    <subcellularLocation>
        <location evidence="15">Cell membrane</location>
        <topology evidence="15">Multi-pass membrane protein</topology>
        <orientation evidence="15">Cytoplasmic side</orientation>
    </subcellularLocation>
    <subcellularLocation>
        <location evidence="1">Membrane</location>
    </subcellularLocation>
</comment>
<sequence>MDNQNNKKNDNNNRQNYGIIIITTIIAAVFVMFLYQLMQDTPSQEISYTKFMDMVEQGEVREVTIDSEKITIIPKTEAEKQQESQSGSSDGQDTLTQGSNWFTQFNTGSQVEYYTGIVDDPEMYNKLEEAGVEVSRTIPDSTSMMILNLVFSVILPFALVFILLSFLMRRVSKSSGGMMGIGKSNAKMYVEKTTGVTFRDVAGQDEAKESLQEVVDFLHNPGKYTGVGAKLPKGALLVGPPGTGKTLLAKAVAGEANVPFFSLSGSAFVEMYVGVGASRVRDLFKQAQQMAPCIIFIDEIDAIGKSRDSQLGGNDEREQTLNQLLAEMDGFDTNKGLLLLAATNRPEILDPALLRPGRFDRRIIVERPDLKGRVDILKVHAKDVRMDESVNLEEIALATSGAVGSDLANMINEAAINAVKHGRHAVSQSDLFEAVEVVLVGKEKKDRIMSQEERRIVSYHEVGHALVSALQKDSEPVQKITIVPRTMGALGYVMQTPEEEKFLNTKKELEAMLVGLLAGRAAEEIVFDTVTTGASNDIEKATKVARAMITQYGMSEKFGLIGLESIQNRYLDGRAVMNCGEATAAEIDSEVMQMLKVAYDEAKRLLMENREALDKIAAFLIEKETITGKEFMKIFHEVKGVSEREVKKEERIAMKPVEFPDHPEIEETVQAPEETANEEESTGFGPTEE</sequence>
<evidence type="ECO:0000256" key="7">
    <source>
        <dbReference type="ARBA" id="ARBA00022741"/>
    </source>
</evidence>
<evidence type="ECO:0000256" key="9">
    <source>
        <dbReference type="ARBA" id="ARBA00022833"/>
    </source>
</evidence>
<dbReference type="GO" id="GO:0016887">
    <property type="term" value="F:ATP hydrolysis activity"/>
    <property type="evidence" value="ECO:0007669"/>
    <property type="project" value="UniProtKB-UniRule"/>
</dbReference>
<dbReference type="EMBL" id="BSBO01000024">
    <property type="protein sequence ID" value="GLG05123.1"/>
    <property type="molecule type" value="Genomic_DNA"/>
</dbReference>
<dbReference type="InterPro" id="IPR003960">
    <property type="entry name" value="ATPase_AAA_CS"/>
</dbReference>
<keyword evidence="3 15" id="KW-1003">Cell membrane</keyword>
<dbReference type="SUPFAM" id="SSF140990">
    <property type="entry name" value="FtsH protease domain-like"/>
    <property type="match status" value="1"/>
</dbReference>
<dbReference type="Gene3D" id="3.30.720.210">
    <property type="match status" value="1"/>
</dbReference>
<dbReference type="InterPro" id="IPR005936">
    <property type="entry name" value="FtsH"/>
</dbReference>
<dbReference type="CDD" id="cd19501">
    <property type="entry name" value="RecA-like_FtsH"/>
    <property type="match status" value="1"/>
</dbReference>
<dbReference type="GO" id="GO:0005886">
    <property type="term" value="C:plasma membrane"/>
    <property type="evidence" value="ECO:0007669"/>
    <property type="project" value="UniProtKB-SubCell"/>
</dbReference>
<evidence type="ECO:0000256" key="14">
    <source>
        <dbReference type="ARBA" id="ARBA00061570"/>
    </source>
</evidence>
<dbReference type="InterPro" id="IPR011546">
    <property type="entry name" value="Pept_M41_FtsH_extracell"/>
</dbReference>
<evidence type="ECO:0000256" key="6">
    <source>
        <dbReference type="ARBA" id="ARBA00022723"/>
    </source>
</evidence>
<evidence type="ECO:0000259" key="18">
    <source>
        <dbReference type="SMART" id="SM00382"/>
    </source>
</evidence>
<keyword evidence="22" id="KW-1185">Reference proteome</keyword>
<dbReference type="InterPro" id="IPR003959">
    <property type="entry name" value="ATPase_AAA_core"/>
</dbReference>
<comment type="caution">
    <text evidence="20">The sequence shown here is derived from an EMBL/GenBank/DDBJ whole genome shotgun (WGS) entry which is preliminary data.</text>
</comment>
<evidence type="ECO:0000256" key="2">
    <source>
        <dbReference type="ARBA" id="ARBA00010044"/>
    </source>
</evidence>
<dbReference type="Pfam" id="PF00004">
    <property type="entry name" value="AAA"/>
    <property type="match status" value="1"/>
</dbReference>
<dbReference type="Pfam" id="PF01434">
    <property type="entry name" value="Peptidase_M41"/>
    <property type="match status" value="1"/>
</dbReference>
<dbReference type="RefSeq" id="WP_281845577.1">
    <property type="nucleotide sequence ID" value="NZ_BSBO01000024.1"/>
</dbReference>
<dbReference type="AlphaFoldDB" id="A0A9W6CEC5"/>
<dbReference type="GO" id="GO:0006508">
    <property type="term" value="P:proteolysis"/>
    <property type="evidence" value="ECO:0007669"/>
    <property type="project" value="UniProtKB-KW"/>
</dbReference>
<keyword evidence="8 15" id="KW-0378">Hydrolase</keyword>
<dbReference type="GO" id="GO:0005524">
    <property type="term" value="F:ATP binding"/>
    <property type="evidence" value="ECO:0007669"/>
    <property type="project" value="UniProtKB-UniRule"/>
</dbReference>
<feature type="binding site" evidence="15">
    <location>
        <position position="464"/>
    </location>
    <ligand>
        <name>Zn(2+)</name>
        <dbReference type="ChEBI" id="CHEBI:29105"/>
        <note>catalytic</note>
    </ligand>
</feature>
<comment type="subunit">
    <text evidence="15">Homohexamer.</text>
</comment>
<dbReference type="InterPro" id="IPR000642">
    <property type="entry name" value="Peptidase_M41"/>
</dbReference>
<keyword evidence="7 15" id="KW-0547">Nucleotide-binding</keyword>
<evidence type="ECO:0000256" key="4">
    <source>
        <dbReference type="ARBA" id="ARBA00022670"/>
    </source>
</evidence>
<evidence type="ECO:0000256" key="5">
    <source>
        <dbReference type="ARBA" id="ARBA00022692"/>
    </source>
</evidence>
<comment type="similarity">
    <text evidence="16">Belongs to the AAA ATPase family.</text>
</comment>
<evidence type="ECO:0000256" key="16">
    <source>
        <dbReference type="RuleBase" id="RU003651"/>
    </source>
</evidence>
<dbReference type="InterPro" id="IPR003593">
    <property type="entry name" value="AAA+_ATPase"/>
</dbReference>
<protein>
    <recommendedName>
        <fullName evidence="15">ATP-dependent zinc metalloprotease FtsH</fullName>
        <ecNumber evidence="15">3.4.24.-</ecNumber>
    </recommendedName>
</protein>
<evidence type="ECO:0000256" key="3">
    <source>
        <dbReference type="ARBA" id="ARBA00022475"/>
    </source>
</evidence>
<dbReference type="GO" id="GO:0004176">
    <property type="term" value="F:ATP-dependent peptidase activity"/>
    <property type="evidence" value="ECO:0007669"/>
    <property type="project" value="InterPro"/>
</dbReference>
<dbReference type="Gene3D" id="1.10.8.60">
    <property type="match status" value="1"/>
</dbReference>
<evidence type="ECO:0000256" key="8">
    <source>
        <dbReference type="ARBA" id="ARBA00022801"/>
    </source>
</evidence>
<comment type="similarity">
    <text evidence="14 15">In the central section; belongs to the AAA ATPase family.</text>
</comment>
<evidence type="ECO:0000256" key="13">
    <source>
        <dbReference type="ARBA" id="ARBA00023136"/>
    </source>
</evidence>
<dbReference type="NCBIfam" id="TIGR01241">
    <property type="entry name" value="FtsH_fam"/>
    <property type="match status" value="1"/>
</dbReference>
<keyword evidence="10 15" id="KW-0067">ATP-binding</keyword>
<dbReference type="Proteomes" id="UP001145145">
    <property type="component" value="Unassembled WGS sequence"/>
</dbReference>
<feature type="transmembrane region" description="Helical" evidence="15">
    <location>
        <begin position="146"/>
        <end position="168"/>
    </location>
</feature>
<dbReference type="GO" id="GO:0008270">
    <property type="term" value="F:zinc ion binding"/>
    <property type="evidence" value="ECO:0007669"/>
    <property type="project" value="UniProtKB-UniRule"/>
</dbReference>
<dbReference type="FunFam" id="1.20.58.760:FF:000001">
    <property type="entry name" value="ATP-dependent zinc metalloprotease FtsH"/>
    <property type="match status" value="1"/>
</dbReference>
<dbReference type="Pfam" id="PF17862">
    <property type="entry name" value="AAA_lid_3"/>
    <property type="match status" value="1"/>
</dbReference>
<evidence type="ECO:0000256" key="17">
    <source>
        <dbReference type="SAM" id="MobiDB-lite"/>
    </source>
</evidence>
<reference evidence="19" key="2">
    <citation type="submission" date="2022-11" db="EMBL/GenBank/DDBJ databases">
        <title>Draft genome sequence of Sellimonas catena strain 12EGH17.</title>
        <authorList>
            <person name="Atsushi H."/>
            <person name="Moriya O."/>
            <person name="Mitsuo S."/>
        </authorList>
    </citation>
    <scope>NUCLEOTIDE SEQUENCE</scope>
    <source>
        <strain evidence="19">12EGH17</strain>
    </source>
</reference>
<dbReference type="PANTHER" id="PTHR23076:SF97">
    <property type="entry name" value="ATP-DEPENDENT ZINC METALLOPROTEASE YME1L1"/>
    <property type="match status" value="1"/>
</dbReference>
<reference evidence="20" key="4">
    <citation type="submission" date="2022-11" db="EMBL/GenBank/DDBJ databases">
        <title>Draft genome sequence of Sellimonas catena strain 18CBH55.</title>
        <authorList>
            <person name="Hisatomi A."/>
            <person name="Ohkuma M."/>
            <person name="Sakamoto M."/>
        </authorList>
    </citation>
    <scope>NUCLEOTIDE SEQUENCE</scope>
    <source>
        <strain evidence="20">18CBH55</strain>
    </source>
</reference>
<evidence type="ECO:0000256" key="1">
    <source>
        <dbReference type="ARBA" id="ARBA00004370"/>
    </source>
</evidence>
<keyword evidence="11 15" id="KW-1133">Transmembrane helix</keyword>
<accession>A0A9W6CEC5</accession>
<reference evidence="20 22" key="5">
    <citation type="journal article" date="2023" name="Int. J. Syst. Evol. Microbiol.">
        <title>Sellimonas catena sp. nov., isolated from human faeces.</title>
        <authorList>
            <person name="Hisatomi A."/>
            <person name="Ohkuma M."/>
            <person name="Sakamoto M."/>
        </authorList>
    </citation>
    <scope>NUCLEOTIDE SEQUENCE</scope>
    <source>
        <strain evidence="19 22">12EGH17</strain>
        <strain evidence="20">18CBH55</strain>
    </source>
</reference>
<keyword evidence="5 15" id="KW-0812">Transmembrane</keyword>
<dbReference type="Gene3D" id="1.20.58.760">
    <property type="entry name" value="Peptidase M41"/>
    <property type="match status" value="1"/>
</dbReference>
<dbReference type="Pfam" id="PF06480">
    <property type="entry name" value="FtsH_ext"/>
    <property type="match status" value="1"/>
</dbReference>
<proteinExistence type="inferred from homology"/>
<dbReference type="GO" id="GO:0030163">
    <property type="term" value="P:protein catabolic process"/>
    <property type="evidence" value="ECO:0007669"/>
    <property type="project" value="UniProtKB-UniRule"/>
</dbReference>
<evidence type="ECO:0000313" key="19">
    <source>
        <dbReference type="EMBL" id="GLG05123.1"/>
    </source>
</evidence>
<keyword evidence="9 15" id="KW-0862">Zinc</keyword>
<evidence type="ECO:0000256" key="15">
    <source>
        <dbReference type="HAMAP-Rule" id="MF_01458"/>
    </source>
</evidence>
<comment type="cofactor">
    <cofactor evidence="15">
        <name>Zn(2+)</name>
        <dbReference type="ChEBI" id="CHEBI:29105"/>
    </cofactor>
    <text evidence="15">Binds 1 zinc ion per subunit.</text>
</comment>
<evidence type="ECO:0000313" key="21">
    <source>
        <dbReference type="Proteomes" id="UP001145094"/>
    </source>
</evidence>
<dbReference type="FunFam" id="1.10.8.60:FF:000001">
    <property type="entry name" value="ATP-dependent zinc metalloprotease FtsH"/>
    <property type="match status" value="1"/>
</dbReference>
<evidence type="ECO:0000313" key="22">
    <source>
        <dbReference type="Proteomes" id="UP001145145"/>
    </source>
</evidence>